<accession>A0A0F9CDY6</accession>
<comment type="caution">
    <text evidence="1">The sequence shown here is derived from an EMBL/GenBank/DDBJ whole genome shotgun (WGS) entry which is preliminary data.</text>
</comment>
<dbReference type="EMBL" id="LAZR01033602">
    <property type="protein sequence ID" value="KKL47618.1"/>
    <property type="molecule type" value="Genomic_DNA"/>
</dbReference>
<evidence type="ECO:0000313" key="1">
    <source>
        <dbReference type="EMBL" id="KKL47618.1"/>
    </source>
</evidence>
<gene>
    <name evidence="1" type="ORF">LCGC14_2333720</name>
</gene>
<protein>
    <submittedName>
        <fullName evidence="1">Uncharacterized protein</fullName>
    </submittedName>
</protein>
<organism evidence="1">
    <name type="scientific">marine sediment metagenome</name>
    <dbReference type="NCBI Taxonomy" id="412755"/>
    <lineage>
        <taxon>unclassified sequences</taxon>
        <taxon>metagenomes</taxon>
        <taxon>ecological metagenomes</taxon>
    </lineage>
</organism>
<proteinExistence type="predicted"/>
<reference evidence="1" key="1">
    <citation type="journal article" date="2015" name="Nature">
        <title>Complex archaea that bridge the gap between prokaryotes and eukaryotes.</title>
        <authorList>
            <person name="Spang A."/>
            <person name="Saw J.H."/>
            <person name="Jorgensen S.L."/>
            <person name="Zaremba-Niedzwiedzka K."/>
            <person name="Martijn J."/>
            <person name="Lind A.E."/>
            <person name="van Eijk R."/>
            <person name="Schleper C."/>
            <person name="Guy L."/>
            <person name="Ettema T.J."/>
        </authorList>
    </citation>
    <scope>NUCLEOTIDE SEQUENCE</scope>
</reference>
<dbReference type="AlphaFoldDB" id="A0A0F9CDY6"/>
<name>A0A0F9CDY6_9ZZZZ</name>
<sequence length="70" mass="8269">MDFLRNYQPCMSRKKGPNIWGFWQKGLQMVAKRGGVDVRWDNQYHGKDHPHRKAGLRLSTSWLMAIRKSP</sequence>